<feature type="region of interest" description="Disordered" evidence="1">
    <location>
        <begin position="186"/>
        <end position="257"/>
    </location>
</feature>
<dbReference type="PANTHER" id="PTHR11106">
    <property type="entry name" value="GANGLIOSIDE INDUCED DIFFERENTIATION ASSOCIATED PROTEIN 2-RELATED"/>
    <property type="match status" value="1"/>
</dbReference>
<proteinExistence type="predicted"/>
<evidence type="ECO:0000313" key="3">
    <source>
        <dbReference type="EMBL" id="SCP95568.1"/>
    </source>
</evidence>
<dbReference type="InterPro" id="IPR043472">
    <property type="entry name" value="Macro_dom-like"/>
</dbReference>
<dbReference type="EMBL" id="FMKA01000002">
    <property type="protein sequence ID" value="SCP95568.1"/>
    <property type="molecule type" value="Genomic_DNA"/>
</dbReference>
<reference evidence="3 4" key="1">
    <citation type="submission" date="2016-09" db="EMBL/GenBank/DDBJ databases">
        <authorList>
            <person name="Capua I."/>
            <person name="De Benedictis P."/>
            <person name="Joannis T."/>
            <person name="Lombin L.H."/>
            <person name="Cattoli G."/>
        </authorList>
    </citation>
    <scope>NUCLEOTIDE SEQUENCE [LARGE SCALE GENOMIC DNA]</scope>
    <source>
        <strain evidence="3 4">GluBS11</strain>
    </source>
</reference>
<organism evidence="3 4">
    <name type="scientific">Anaerobium acetethylicum</name>
    <dbReference type="NCBI Taxonomy" id="1619234"/>
    <lineage>
        <taxon>Bacteria</taxon>
        <taxon>Bacillati</taxon>
        <taxon>Bacillota</taxon>
        <taxon>Clostridia</taxon>
        <taxon>Lachnospirales</taxon>
        <taxon>Lachnospiraceae</taxon>
        <taxon>Anaerobium</taxon>
    </lineage>
</organism>
<gene>
    <name evidence="3" type="ORF">SAMN05421730_100225</name>
</gene>
<dbReference type="SMART" id="SM00506">
    <property type="entry name" value="A1pp"/>
    <property type="match status" value="1"/>
</dbReference>
<dbReference type="PROSITE" id="PS51154">
    <property type="entry name" value="MACRO"/>
    <property type="match status" value="1"/>
</dbReference>
<name>A0A1D3TPW8_9FIRM</name>
<feature type="domain" description="Macro" evidence="2">
    <location>
        <begin position="1"/>
        <end position="168"/>
    </location>
</feature>
<dbReference type="Proteomes" id="UP000199315">
    <property type="component" value="Unassembled WGS sequence"/>
</dbReference>
<feature type="compositionally biased region" description="Basic and acidic residues" evidence="1">
    <location>
        <begin position="216"/>
        <end position="225"/>
    </location>
</feature>
<feature type="compositionally biased region" description="Polar residues" evidence="1">
    <location>
        <begin position="189"/>
        <end position="203"/>
    </location>
</feature>
<evidence type="ECO:0000259" key="2">
    <source>
        <dbReference type="PROSITE" id="PS51154"/>
    </source>
</evidence>
<accession>A0A1D3TPW8</accession>
<dbReference type="InterPro" id="IPR002589">
    <property type="entry name" value="Macro_dom"/>
</dbReference>
<dbReference type="Pfam" id="PF01661">
    <property type="entry name" value="Macro"/>
    <property type="match status" value="1"/>
</dbReference>
<dbReference type="Gene3D" id="3.40.220.10">
    <property type="entry name" value="Leucine Aminopeptidase, subunit E, domain 1"/>
    <property type="match status" value="1"/>
</dbReference>
<dbReference type="PANTHER" id="PTHR11106:SF27">
    <property type="entry name" value="MACRO DOMAIN-CONTAINING PROTEIN"/>
    <property type="match status" value="1"/>
</dbReference>
<dbReference type="RefSeq" id="WP_242875437.1">
    <property type="nucleotide sequence ID" value="NZ_FMKA01000002.1"/>
</dbReference>
<dbReference type="SUPFAM" id="SSF52949">
    <property type="entry name" value="Macro domain-like"/>
    <property type="match status" value="1"/>
</dbReference>
<evidence type="ECO:0000313" key="4">
    <source>
        <dbReference type="Proteomes" id="UP000199315"/>
    </source>
</evidence>
<dbReference type="STRING" id="1619234.SAMN05421730_100225"/>
<dbReference type="AlphaFoldDB" id="A0A1D3TPW8"/>
<sequence length="427" mass="46673">MPFEIIRDDITKVKADAIVNAANTGLKMGGGVCGAIFHAAGARELQAECDKIGGCATGQAVITKGYKLPAKYVIHTAGPVWQGGSRNEASLLADCYKNSLALAAENGCESIAFPLISSGIYGYPKDQALQIAVSSIGEFLLHNDMMVYLVVFDKKAVVLSGKLFASISSYIDDRYVEEHFYDRGRNQADESSGDNQTGVSASWSAAPGSTAAEAAGDVRDMSCHEETEDFSADGPLAEGFSAAGSQSEETGSYDDENYFEGHDIRDMLVRQEKKYASHEYHPGADRVAETAAGYDGMFAKKKRSLEDVMSQLEEPFSKALIRLIDEKNRTDVETYKKANIDRKLFSKIRNDAEYRPSKPTAVALSIALELNLDETKDLLARAGYSLSHCSKSDLIIEYFIGQNNYNIHEINEALFAFDQDLLGARYQ</sequence>
<feature type="compositionally biased region" description="Low complexity" evidence="1">
    <location>
        <begin position="204"/>
        <end position="215"/>
    </location>
</feature>
<dbReference type="CDD" id="cd02908">
    <property type="entry name" value="Macro_OAADPr_deacetylase"/>
    <property type="match status" value="1"/>
</dbReference>
<keyword evidence="4" id="KW-1185">Reference proteome</keyword>
<protein>
    <submittedName>
        <fullName evidence="3">O-acetyl-ADP-ribose deacetylase (Regulator of RNase III), contains Macro domain</fullName>
    </submittedName>
</protein>
<evidence type="ECO:0000256" key="1">
    <source>
        <dbReference type="SAM" id="MobiDB-lite"/>
    </source>
</evidence>